<keyword evidence="4" id="KW-1185">Reference proteome</keyword>
<evidence type="ECO:0000259" key="2">
    <source>
        <dbReference type="Pfam" id="PF13495"/>
    </source>
</evidence>
<organism evidence="3 4">
    <name type="scientific">Microbulbifer rhizosphaerae</name>
    <dbReference type="NCBI Taxonomy" id="1562603"/>
    <lineage>
        <taxon>Bacteria</taxon>
        <taxon>Pseudomonadati</taxon>
        <taxon>Pseudomonadota</taxon>
        <taxon>Gammaproteobacteria</taxon>
        <taxon>Cellvibrionales</taxon>
        <taxon>Microbulbiferaceae</taxon>
        <taxon>Microbulbifer</taxon>
    </lineage>
</organism>
<protein>
    <recommendedName>
        <fullName evidence="2">Integrase SAM-like N-terminal domain-containing protein</fullName>
    </recommendedName>
</protein>
<keyword evidence="1" id="KW-0238">DNA-binding</keyword>
<dbReference type="Pfam" id="PF13495">
    <property type="entry name" value="Phage_int_SAM_4"/>
    <property type="match status" value="1"/>
</dbReference>
<evidence type="ECO:0000313" key="4">
    <source>
        <dbReference type="Proteomes" id="UP000535937"/>
    </source>
</evidence>
<accession>A0A7W4WFJ4</accession>
<dbReference type="Gene3D" id="1.10.150.130">
    <property type="match status" value="1"/>
</dbReference>
<comment type="caution">
    <text evidence="3">The sequence shown here is derived from an EMBL/GenBank/DDBJ whole genome shotgun (WGS) entry which is preliminary data.</text>
</comment>
<gene>
    <name evidence="3" type="ORF">FHS09_004115</name>
</gene>
<dbReference type="GO" id="GO:0003677">
    <property type="term" value="F:DNA binding"/>
    <property type="evidence" value="ECO:0007669"/>
    <property type="project" value="UniProtKB-KW"/>
</dbReference>
<proteinExistence type="predicted"/>
<dbReference type="EMBL" id="JACHWZ010000027">
    <property type="protein sequence ID" value="MBB3063257.1"/>
    <property type="molecule type" value="Genomic_DNA"/>
</dbReference>
<reference evidence="3 4" key="1">
    <citation type="submission" date="2020-08" db="EMBL/GenBank/DDBJ databases">
        <title>Genomic Encyclopedia of Type Strains, Phase III (KMG-III): the genomes of soil and plant-associated and newly described type strains.</title>
        <authorList>
            <person name="Whitman W."/>
        </authorList>
    </citation>
    <scope>NUCLEOTIDE SEQUENCE [LARGE SCALE GENOMIC DNA]</scope>
    <source>
        <strain evidence="3 4">CECT 8799</strain>
    </source>
</reference>
<sequence>MIDVPVPLPARPVRLMDRLRAFMRARHMAYRTEKSYCGWIREFIRFHDKRHPEMMGAAEVEAWLSLLTNNRSVAINTQKTALNAPVSPAWQYVFPAPNRALDPRSQVVRRSVARALAEARIYKKASCYTLGTRNSSSACGSRPHHQSCWASLRLASGAGAPRSRAYLLDQCT</sequence>
<feature type="domain" description="Integrase SAM-like N-terminal" evidence="2">
    <location>
        <begin position="15"/>
        <end position="84"/>
    </location>
</feature>
<dbReference type="InterPro" id="IPR004107">
    <property type="entry name" value="Integrase_SAM-like_N"/>
</dbReference>
<dbReference type="Proteomes" id="UP000535937">
    <property type="component" value="Unassembled WGS sequence"/>
</dbReference>
<dbReference type="GO" id="GO:0015074">
    <property type="term" value="P:DNA integration"/>
    <property type="evidence" value="ECO:0007669"/>
    <property type="project" value="InterPro"/>
</dbReference>
<dbReference type="InterPro" id="IPR010998">
    <property type="entry name" value="Integrase_recombinase_N"/>
</dbReference>
<dbReference type="AlphaFoldDB" id="A0A7W4WFJ4"/>
<evidence type="ECO:0000256" key="1">
    <source>
        <dbReference type="ARBA" id="ARBA00023125"/>
    </source>
</evidence>
<name>A0A7W4WFJ4_9GAMM</name>
<evidence type="ECO:0000313" key="3">
    <source>
        <dbReference type="EMBL" id="MBB3063257.1"/>
    </source>
</evidence>